<feature type="region of interest" description="Disordered" evidence="1">
    <location>
        <begin position="164"/>
        <end position="208"/>
    </location>
</feature>
<dbReference type="Proteomes" id="UP000215127">
    <property type="component" value="Chromosome 1"/>
</dbReference>
<feature type="region of interest" description="Disordered" evidence="1">
    <location>
        <begin position="22"/>
        <end position="64"/>
    </location>
</feature>
<accession>A0A1X7RGS0</accession>
<dbReference type="EMBL" id="LT853692">
    <property type="protein sequence ID" value="SMQ46602.1"/>
    <property type="molecule type" value="Genomic_DNA"/>
</dbReference>
<reference evidence="2 3" key="1">
    <citation type="submission" date="2016-06" db="EMBL/GenBank/DDBJ databases">
        <authorList>
            <person name="Kjaerup R.B."/>
            <person name="Dalgaard T.S."/>
            <person name="Juul-Madsen H.R."/>
        </authorList>
    </citation>
    <scope>NUCLEOTIDE SEQUENCE [LARGE SCALE GENOMIC DNA]</scope>
</reference>
<dbReference type="AlphaFoldDB" id="A0A1X7RGS0"/>
<organism evidence="2 3">
    <name type="scientific">Zymoseptoria tritici (strain ST99CH_3D7)</name>
    <dbReference type="NCBI Taxonomy" id="1276538"/>
    <lineage>
        <taxon>Eukaryota</taxon>
        <taxon>Fungi</taxon>
        <taxon>Dikarya</taxon>
        <taxon>Ascomycota</taxon>
        <taxon>Pezizomycotina</taxon>
        <taxon>Dothideomycetes</taxon>
        <taxon>Dothideomycetidae</taxon>
        <taxon>Mycosphaerellales</taxon>
        <taxon>Mycosphaerellaceae</taxon>
        <taxon>Zymoseptoria</taxon>
    </lineage>
</organism>
<keyword evidence="3" id="KW-1185">Reference proteome</keyword>
<name>A0A1X7RGS0_ZYMT9</name>
<feature type="compositionally biased region" description="Acidic residues" evidence="1">
    <location>
        <begin position="34"/>
        <end position="56"/>
    </location>
</feature>
<proteinExistence type="predicted"/>
<feature type="compositionally biased region" description="Basic and acidic residues" evidence="1">
    <location>
        <begin position="198"/>
        <end position="208"/>
    </location>
</feature>
<evidence type="ECO:0000256" key="1">
    <source>
        <dbReference type="SAM" id="MobiDB-lite"/>
    </source>
</evidence>
<protein>
    <submittedName>
        <fullName evidence="2">Uncharacterized protein</fullName>
    </submittedName>
</protein>
<evidence type="ECO:0000313" key="2">
    <source>
        <dbReference type="EMBL" id="SMQ46602.1"/>
    </source>
</evidence>
<gene>
    <name evidence="2" type="ORF">ZT3D7_G1748</name>
</gene>
<sequence length="208" mass="21973">MDPSGFAHLHQKIRIEQIRNALQQNVPSCPPPPYEDDDSDSEADEYDEEDEEEDQSTADISPLPSLPLKLTINAANRIQGSHNLVPIPATSLADASNFSSLLLQAVSQLNAVAAAGQRRSPRSLKVDLTINCGITVIGDRNVVGNIGLRPKAGTPIANMTDQTSVTEDSELATAPSTPGVIVGAKRKADNTSSVEDEPAAKRAAVDAA</sequence>
<evidence type="ECO:0000313" key="3">
    <source>
        <dbReference type="Proteomes" id="UP000215127"/>
    </source>
</evidence>